<dbReference type="InterPro" id="IPR046530">
    <property type="entry name" value="BIM1-like_dom"/>
</dbReference>
<feature type="domain" description="Copper acquisition factor BIM1-like" evidence="10">
    <location>
        <begin position="16"/>
        <end position="159"/>
    </location>
</feature>
<feature type="signal peptide" evidence="9">
    <location>
        <begin position="1"/>
        <end position="17"/>
    </location>
</feature>
<evidence type="ECO:0000256" key="2">
    <source>
        <dbReference type="ARBA" id="ARBA00022475"/>
    </source>
</evidence>
<evidence type="ECO:0000256" key="8">
    <source>
        <dbReference type="SAM" id="MobiDB-lite"/>
    </source>
</evidence>
<dbReference type="PANTHER" id="PTHR34992">
    <property type="entry name" value="HYPHAL ANASTAMOSIS-7 PROTEIN"/>
    <property type="match status" value="1"/>
</dbReference>
<evidence type="ECO:0000256" key="5">
    <source>
        <dbReference type="ARBA" id="ARBA00023136"/>
    </source>
</evidence>
<evidence type="ECO:0000313" key="11">
    <source>
        <dbReference type="EMBL" id="OAA31976.1"/>
    </source>
</evidence>
<evidence type="ECO:0000256" key="9">
    <source>
        <dbReference type="SAM" id="SignalP"/>
    </source>
</evidence>
<dbReference type="InterPro" id="IPR046936">
    <property type="entry name" value="BIM1-like"/>
</dbReference>
<keyword evidence="2" id="KW-1003">Cell membrane</keyword>
<dbReference type="CDD" id="cd21176">
    <property type="entry name" value="LPMO_auxiliary-like"/>
    <property type="match status" value="1"/>
</dbReference>
<dbReference type="GO" id="GO:0005886">
    <property type="term" value="C:plasma membrane"/>
    <property type="evidence" value="ECO:0007669"/>
    <property type="project" value="UniProtKB-SubCell"/>
</dbReference>
<keyword evidence="4 9" id="KW-0732">Signal</keyword>
<evidence type="ECO:0000256" key="4">
    <source>
        <dbReference type="ARBA" id="ARBA00022729"/>
    </source>
</evidence>
<dbReference type="Proteomes" id="UP000078544">
    <property type="component" value="Unassembled WGS sequence"/>
</dbReference>
<sequence>MLSKLLLALAAVSGTSAHFGITYPPWRFDTLSEAGEAKYSQWTYPCAGVPYQANNVTTDWPTGGGSLKLELHHAWTYVFVNLGLGTNVTNFNVSLTPQFWNVTGKGTLCVDKLAVPVNVSDGALASLQVVTVGDSGNALYNCADIRFKNDAKTLSNCTTTPGIKVNFIKDQTGNGSTSGNSSTGGSSSGSSNGTSGSGSNQGGAGVVDANMLALFTVVALASGLAMGL</sequence>
<keyword evidence="3" id="KW-0336">GPI-anchor</keyword>
<keyword evidence="7" id="KW-0449">Lipoprotein</keyword>
<dbReference type="OrthoDB" id="5333578at2759"/>
<evidence type="ECO:0000256" key="7">
    <source>
        <dbReference type="ARBA" id="ARBA00023288"/>
    </source>
</evidence>
<proteinExistence type="predicted"/>
<name>A0A162K1Z7_9HYPO</name>
<feature type="chain" id="PRO_5007836284" description="Copper acquisition factor BIM1-like domain-containing protein" evidence="9">
    <location>
        <begin position="18"/>
        <end position="228"/>
    </location>
</feature>
<comment type="subcellular location">
    <subcellularLocation>
        <location evidence="1">Cell membrane</location>
        <topology evidence="1">Lipid-anchor</topology>
        <topology evidence="1">GPI-anchor</topology>
    </subcellularLocation>
</comment>
<reference evidence="11 12" key="1">
    <citation type="journal article" date="2016" name="Genome Biol. Evol.">
        <title>Divergent and convergent evolution of fungal pathogenicity.</title>
        <authorList>
            <person name="Shang Y."/>
            <person name="Xiao G."/>
            <person name="Zheng P."/>
            <person name="Cen K."/>
            <person name="Zhan S."/>
            <person name="Wang C."/>
        </authorList>
    </citation>
    <scope>NUCLEOTIDE SEQUENCE [LARGE SCALE GENOMIC DNA]</scope>
    <source>
        <strain evidence="11 12">RCEF 2490</strain>
    </source>
</reference>
<keyword evidence="5" id="KW-0472">Membrane</keyword>
<dbReference type="AlphaFoldDB" id="A0A162K1Z7"/>
<comment type="caution">
    <text evidence="11">The sequence shown here is derived from an EMBL/GenBank/DDBJ whole genome shotgun (WGS) entry which is preliminary data.</text>
</comment>
<dbReference type="GO" id="GO:0098552">
    <property type="term" value="C:side of membrane"/>
    <property type="evidence" value="ECO:0007669"/>
    <property type="project" value="UniProtKB-KW"/>
</dbReference>
<dbReference type="STRING" id="1081109.A0A162K1Z7"/>
<evidence type="ECO:0000256" key="6">
    <source>
        <dbReference type="ARBA" id="ARBA00023180"/>
    </source>
</evidence>
<protein>
    <recommendedName>
        <fullName evidence="10">Copper acquisition factor BIM1-like domain-containing protein</fullName>
    </recommendedName>
</protein>
<dbReference type="PANTHER" id="PTHR34992:SF2">
    <property type="entry name" value="COPPER ACQUISITION FACTOR BIM1-LIKE DOMAIN-CONTAINING PROTEIN"/>
    <property type="match status" value="1"/>
</dbReference>
<feature type="compositionally biased region" description="Low complexity" evidence="8">
    <location>
        <begin position="174"/>
        <end position="194"/>
    </location>
</feature>
<evidence type="ECO:0000256" key="1">
    <source>
        <dbReference type="ARBA" id="ARBA00004609"/>
    </source>
</evidence>
<keyword evidence="6" id="KW-0325">Glycoprotein</keyword>
<evidence type="ECO:0000313" key="12">
    <source>
        <dbReference type="Proteomes" id="UP000078544"/>
    </source>
</evidence>
<feature type="region of interest" description="Disordered" evidence="8">
    <location>
        <begin position="174"/>
        <end position="200"/>
    </location>
</feature>
<accession>A0A162K1Z7</accession>
<keyword evidence="12" id="KW-1185">Reference proteome</keyword>
<evidence type="ECO:0000256" key="3">
    <source>
        <dbReference type="ARBA" id="ARBA00022622"/>
    </source>
</evidence>
<gene>
    <name evidence="11" type="ORF">AAL_01308</name>
</gene>
<evidence type="ECO:0000259" key="10">
    <source>
        <dbReference type="Pfam" id="PF20238"/>
    </source>
</evidence>
<organism evidence="11 12">
    <name type="scientific">Moelleriella libera RCEF 2490</name>
    <dbReference type="NCBI Taxonomy" id="1081109"/>
    <lineage>
        <taxon>Eukaryota</taxon>
        <taxon>Fungi</taxon>
        <taxon>Dikarya</taxon>
        <taxon>Ascomycota</taxon>
        <taxon>Pezizomycotina</taxon>
        <taxon>Sordariomycetes</taxon>
        <taxon>Hypocreomycetidae</taxon>
        <taxon>Hypocreales</taxon>
        <taxon>Clavicipitaceae</taxon>
        <taxon>Moelleriella</taxon>
    </lineage>
</organism>
<dbReference type="EMBL" id="AZGY01000002">
    <property type="protein sequence ID" value="OAA31976.1"/>
    <property type="molecule type" value="Genomic_DNA"/>
</dbReference>
<dbReference type="Pfam" id="PF20238">
    <property type="entry name" value="BIM1-like_dom"/>
    <property type="match status" value="1"/>
</dbReference>